<sequence>MPCAHVWKKVSRCPSTHNPKSPQIYSYLGLHDRSDEVVTPHQTTLLMLLDYFHTQPQRISEPWTPSRKEGPHQAVCQENFHSRGIHPVAICRSLGIEQIDTRTSPTKEVPQSLKDRAFSATPYGEEDLSRPIPVEELDLVLPKVCEALVLVAQCITSMTLRAEEEHKNDKEAESLTINHSADLGSLKMYVTNTHSSTDTGLVESLLGNYHFPRLS</sequence>
<evidence type="ECO:0000313" key="1">
    <source>
        <dbReference type="EMBL" id="KAK7687931.1"/>
    </source>
</evidence>
<dbReference type="AlphaFoldDB" id="A0AAW0GEC6"/>
<organism evidence="1 2">
    <name type="scientific">Cerrena zonata</name>
    <dbReference type="NCBI Taxonomy" id="2478898"/>
    <lineage>
        <taxon>Eukaryota</taxon>
        <taxon>Fungi</taxon>
        <taxon>Dikarya</taxon>
        <taxon>Basidiomycota</taxon>
        <taxon>Agaricomycotina</taxon>
        <taxon>Agaricomycetes</taxon>
        <taxon>Polyporales</taxon>
        <taxon>Cerrenaceae</taxon>
        <taxon>Cerrena</taxon>
    </lineage>
</organism>
<comment type="caution">
    <text evidence="1">The sequence shown here is derived from an EMBL/GenBank/DDBJ whole genome shotgun (WGS) entry which is preliminary data.</text>
</comment>
<dbReference type="Proteomes" id="UP001385951">
    <property type="component" value="Unassembled WGS sequence"/>
</dbReference>
<keyword evidence="2" id="KW-1185">Reference proteome</keyword>
<protein>
    <submittedName>
        <fullName evidence="1">Uncharacterized protein</fullName>
    </submittedName>
</protein>
<dbReference type="EMBL" id="JASBNA010000012">
    <property type="protein sequence ID" value="KAK7687931.1"/>
    <property type="molecule type" value="Genomic_DNA"/>
</dbReference>
<reference evidence="1 2" key="1">
    <citation type="submission" date="2022-09" db="EMBL/GenBank/DDBJ databases">
        <authorList>
            <person name="Palmer J.M."/>
        </authorList>
    </citation>
    <scope>NUCLEOTIDE SEQUENCE [LARGE SCALE GENOMIC DNA]</scope>
    <source>
        <strain evidence="1 2">DSM 7382</strain>
    </source>
</reference>
<name>A0AAW0GEC6_9APHY</name>
<proteinExistence type="predicted"/>
<gene>
    <name evidence="1" type="ORF">QCA50_009150</name>
</gene>
<evidence type="ECO:0000313" key="2">
    <source>
        <dbReference type="Proteomes" id="UP001385951"/>
    </source>
</evidence>
<accession>A0AAW0GEC6</accession>